<evidence type="ECO:0000256" key="1">
    <source>
        <dbReference type="ARBA" id="ARBA00004123"/>
    </source>
</evidence>
<evidence type="ECO:0000313" key="9">
    <source>
        <dbReference type="Proteomes" id="UP000053317"/>
    </source>
</evidence>
<dbReference type="InterPro" id="IPR007309">
    <property type="entry name" value="TFIIIC_Bblock-bd"/>
</dbReference>
<keyword evidence="3" id="KW-0238">DNA-binding</keyword>
<dbReference type="EMBL" id="LCWF01000032">
    <property type="protein sequence ID" value="KKY26990.1"/>
    <property type="molecule type" value="Genomic_DNA"/>
</dbReference>
<dbReference type="Pfam" id="PF04182">
    <property type="entry name" value="B-block_TFIIIC"/>
    <property type="match status" value="1"/>
</dbReference>
<proteinExistence type="predicted"/>
<evidence type="ECO:0000256" key="6">
    <source>
        <dbReference type="SAM" id="MobiDB-lite"/>
    </source>
</evidence>
<organism evidence="8 9">
    <name type="scientific">Phaeomoniella chlamydospora</name>
    <name type="common">Phaeoacremonium chlamydosporum</name>
    <dbReference type="NCBI Taxonomy" id="158046"/>
    <lineage>
        <taxon>Eukaryota</taxon>
        <taxon>Fungi</taxon>
        <taxon>Dikarya</taxon>
        <taxon>Ascomycota</taxon>
        <taxon>Pezizomycotina</taxon>
        <taxon>Eurotiomycetes</taxon>
        <taxon>Chaetothyriomycetidae</taxon>
        <taxon>Phaeomoniellales</taxon>
        <taxon>Phaeomoniellaceae</taxon>
        <taxon>Phaeomoniella</taxon>
    </lineage>
</organism>
<dbReference type="Proteomes" id="UP000053317">
    <property type="component" value="Unassembled WGS sequence"/>
</dbReference>
<dbReference type="GO" id="GO:0005634">
    <property type="term" value="C:nucleus"/>
    <property type="evidence" value="ECO:0007669"/>
    <property type="project" value="UniProtKB-SubCell"/>
</dbReference>
<keyword evidence="8" id="KW-0648">Protein biosynthesis</keyword>
<dbReference type="GO" id="GO:0000127">
    <property type="term" value="C:transcription factor TFIIIC complex"/>
    <property type="evidence" value="ECO:0007669"/>
    <property type="project" value="InterPro"/>
</dbReference>
<dbReference type="PANTHER" id="PTHR15180">
    <property type="entry name" value="GENERAL TRANSCRIPTION FACTOR 3C POLYPEPTIDE 1"/>
    <property type="match status" value="1"/>
</dbReference>
<dbReference type="OrthoDB" id="5403573at2759"/>
<dbReference type="AlphaFoldDB" id="A0A0G2HEU5"/>
<keyword evidence="2" id="KW-0597">Phosphoprotein</keyword>
<evidence type="ECO:0000256" key="5">
    <source>
        <dbReference type="ARBA" id="ARBA00023242"/>
    </source>
</evidence>
<feature type="compositionally biased region" description="Basic and acidic residues" evidence="6">
    <location>
        <begin position="579"/>
        <end position="589"/>
    </location>
</feature>
<evidence type="ECO:0000256" key="3">
    <source>
        <dbReference type="ARBA" id="ARBA00023125"/>
    </source>
</evidence>
<evidence type="ECO:0000256" key="4">
    <source>
        <dbReference type="ARBA" id="ARBA00023163"/>
    </source>
</evidence>
<name>A0A0G2HEU5_PHACM</name>
<feature type="domain" description="B-block binding subunit of TFIIIC" evidence="7">
    <location>
        <begin position="186"/>
        <end position="254"/>
    </location>
</feature>
<reference evidence="8 9" key="2">
    <citation type="submission" date="2015-05" db="EMBL/GenBank/DDBJ databases">
        <authorList>
            <person name="Morales-Cruz A."/>
            <person name="Amrine K.C."/>
            <person name="Cantu D."/>
        </authorList>
    </citation>
    <scope>NUCLEOTIDE SEQUENCE [LARGE SCALE GENOMIC DNA]</scope>
    <source>
        <strain evidence="8">UCRPC4</strain>
    </source>
</reference>
<keyword evidence="8" id="KW-0396">Initiation factor</keyword>
<evidence type="ECO:0000259" key="7">
    <source>
        <dbReference type="Pfam" id="PF04182"/>
    </source>
</evidence>
<keyword evidence="5" id="KW-0539">Nucleus</keyword>
<reference evidence="8 9" key="1">
    <citation type="submission" date="2015-05" db="EMBL/GenBank/DDBJ databases">
        <title>Distinctive expansion of gene families associated with plant cell wall degradation and secondary metabolism in the genomes of grapevine trunk pathogens.</title>
        <authorList>
            <person name="Lawrence D.P."/>
            <person name="Travadon R."/>
            <person name="Rolshausen P.E."/>
            <person name="Baumgartner K."/>
        </authorList>
    </citation>
    <scope>NUCLEOTIDE SEQUENCE [LARGE SCALE GENOMIC DNA]</scope>
    <source>
        <strain evidence="8">UCRPC4</strain>
    </source>
</reference>
<keyword evidence="4" id="KW-0804">Transcription</keyword>
<dbReference type="GO" id="GO:0003677">
    <property type="term" value="F:DNA binding"/>
    <property type="evidence" value="ECO:0007669"/>
    <property type="project" value="UniProtKB-KW"/>
</dbReference>
<dbReference type="InterPro" id="IPR044210">
    <property type="entry name" value="Tfc3-like"/>
</dbReference>
<comment type="subcellular location">
    <subcellularLocation>
        <location evidence="1">Nucleus</location>
    </subcellularLocation>
</comment>
<feature type="compositionally biased region" description="Basic and acidic residues" evidence="6">
    <location>
        <begin position="596"/>
        <end position="616"/>
    </location>
</feature>
<sequence>MLVDTISGKVTTGEEEALDIEIDILFVWPINPCSLGLHPTDLGRIVEAFYASYNRTRNDDNLNSSTGAPGRRKPPRVDRAFLEHVWKWLVRDPDIFVGRNREGNSLSFSEVEKRNSTHDERQHQKFAKVNEQAEIAYRSSGPSSLVPDDSISAPGEMRNQLRLFATEERMWLAVCGHPRDLTKVFDTEFALLSIIASKRSNGILQGDLVRLSRQDKRSVPKRTDSLRDKGYIEKRPVLAKGARTSILTLKKFAVQEKVFLSRGGNGANSDAIAFIDQDLLIRRAFDALRRMKLMTRDDLKETLGLTTRSQWKLLSRIIRKFEAWGFLKRVHAASAMSSKVQQHYSCVKYLKDVTDEDIKRYTSIGHLPANSMDLDAEGEDDDDFLPGSTEEPAPNAGPLQELGRIYPIWSPDRILSNLVFQVVDSMGTKGITLTELKNHLAGPRYSRPLEVFVGRIVENWASSQPHHLRHLSIIRDTAVDKKIAYFRHYSFRNFTELVERGGAYWEGVVFTGKKDKKYHETISSFLSSPATDSFGFPVSMRPTGQYKEGNASMGELMKGFDPGIWVQSTRDPVAYEVDGQDKISHEGPKILRVKNQKKELGAKTQQQEKKRQENPA</sequence>
<accession>A0A0G2HEU5</accession>
<evidence type="ECO:0000256" key="2">
    <source>
        <dbReference type="ARBA" id="ARBA00022553"/>
    </source>
</evidence>
<dbReference type="GO" id="GO:0003743">
    <property type="term" value="F:translation initiation factor activity"/>
    <property type="evidence" value="ECO:0007669"/>
    <property type="project" value="UniProtKB-KW"/>
</dbReference>
<keyword evidence="9" id="KW-1185">Reference proteome</keyword>
<comment type="caution">
    <text evidence="8">The sequence shown here is derived from an EMBL/GenBank/DDBJ whole genome shotgun (WGS) entry which is preliminary data.</text>
</comment>
<feature type="region of interest" description="Disordered" evidence="6">
    <location>
        <begin position="579"/>
        <end position="616"/>
    </location>
</feature>
<feature type="region of interest" description="Disordered" evidence="6">
    <location>
        <begin position="378"/>
        <end position="398"/>
    </location>
</feature>
<dbReference type="GO" id="GO:0042791">
    <property type="term" value="P:5S class rRNA transcription by RNA polymerase III"/>
    <property type="evidence" value="ECO:0007669"/>
    <property type="project" value="TreeGrafter"/>
</dbReference>
<evidence type="ECO:0000313" key="8">
    <source>
        <dbReference type="EMBL" id="KKY26990.1"/>
    </source>
</evidence>
<dbReference type="PANTHER" id="PTHR15180:SF1">
    <property type="entry name" value="GENERAL TRANSCRIPTION FACTOR 3C POLYPEPTIDE 1"/>
    <property type="match status" value="1"/>
</dbReference>
<dbReference type="GO" id="GO:0006384">
    <property type="term" value="P:transcription initiation at RNA polymerase III promoter"/>
    <property type="evidence" value="ECO:0007669"/>
    <property type="project" value="InterPro"/>
</dbReference>
<gene>
    <name evidence="8" type="ORF">UCRPC4_g01337</name>
</gene>
<protein>
    <submittedName>
        <fullName evidence="8">Putative tfiiic transcription initiation factor complex subunit</fullName>
    </submittedName>
</protein>